<proteinExistence type="predicted"/>
<dbReference type="Proteomes" id="UP001159428">
    <property type="component" value="Unassembled WGS sequence"/>
</dbReference>
<name>A0AAU9VZZ8_9CNID</name>
<feature type="domain" description="Integrase core" evidence="1">
    <location>
        <begin position="74"/>
        <end position="222"/>
    </location>
</feature>
<dbReference type="InterPro" id="IPR012337">
    <property type="entry name" value="RNaseH-like_sf"/>
</dbReference>
<accession>A0AAU9VZZ8</accession>
<protein>
    <recommendedName>
        <fullName evidence="1">Integrase core domain-containing protein</fullName>
    </recommendedName>
</protein>
<sequence>MREFLNCGYKRMTGLLLNSGHRIQQNRIRECMRRVNPEGVLLRVLELRTVRRRRYQVSGPLALWHIDGNHKLISTNNLASTVLDCFLQAVGSFGLPSRVRSDKGGENVDVALYMLSHPLHGPDRGSHIAGRSVHNQRIERLWRDLFCGCLHVYYNLFYAMERYGMLDASNEFHLFTLHFVYVPRINQTMQLFAQGHNRAPISTERGKSPLQLWISGAVSASNRGIDEFWSQGDYYGVDWDGPAPDVSLDDETPVEVPNTTNPLEPAQYSSLTNLINALRNSDEYGVDIYLEVLTFLQETATSS</sequence>
<comment type="caution">
    <text evidence="2">The sequence shown here is derived from an EMBL/GenBank/DDBJ whole genome shotgun (WGS) entry which is preliminary data.</text>
</comment>
<reference evidence="2 3" key="1">
    <citation type="submission" date="2022-05" db="EMBL/GenBank/DDBJ databases">
        <authorList>
            <consortium name="Genoscope - CEA"/>
            <person name="William W."/>
        </authorList>
    </citation>
    <scope>NUCLEOTIDE SEQUENCE [LARGE SCALE GENOMIC DNA]</scope>
</reference>
<evidence type="ECO:0000259" key="1">
    <source>
        <dbReference type="Pfam" id="PF24764"/>
    </source>
</evidence>
<dbReference type="EMBL" id="CALNXJ010000005">
    <property type="protein sequence ID" value="CAH3040115.1"/>
    <property type="molecule type" value="Genomic_DNA"/>
</dbReference>
<evidence type="ECO:0000313" key="2">
    <source>
        <dbReference type="EMBL" id="CAH3040115.1"/>
    </source>
</evidence>
<dbReference type="Pfam" id="PF24764">
    <property type="entry name" value="rva_4"/>
    <property type="match status" value="1"/>
</dbReference>
<dbReference type="PANTHER" id="PTHR46791:SF5">
    <property type="entry name" value="CLR5 DOMAIN-CONTAINING PROTEIN-RELATED"/>
    <property type="match status" value="1"/>
</dbReference>
<dbReference type="SUPFAM" id="SSF53098">
    <property type="entry name" value="Ribonuclease H-like"/>
    <property type="match status" value="1"/>
</dbReference>
<organism evidence="2 3">
    <name type="scientific">Pocillopora meandrina</name>
    <dbReference type="NCBI Taxonomy" id="46732"/>
    <lineage>
        <taxon>Eukaryota</taxon>
        <taxon>Metazoa</taxon>
        <taxon>Cnidaria</taxon>
        <taxon>Anthozoa</taxon>
        <taxon>Hexacorallia</taxon>
        <taxon>Scleractinia</taxon>
        <taxon>Astrocoeniina</taxon>
        <taxon>Pocilloporidae</taxon>
        <taxon>Pocillopora</taxon>
    </lineage>
</organism>
<keyword evidence="3" id="KW-1185">Reference proteome</keyword>
<evidence type="ECO:0000313" key="3">
    <source>
        <dbReference type="Proteomes" id="UP001159428"/>
    </source>
</evidence>
<gene>
    <name evidence="2" type="ORF">PMEA_00025721</name>
</gene>
<dbReference type="PANTHER" id="PTHR46791">
    <property type="entry name" value="EXPRESSED PROTEIN"/>
    <property type="match status" value="1"/>
</dbReference>
<dbReference type="InterPro" id="IPR058913">
    <property type="entry name" value="Integrase_dom_put"/>
</dbReference>
<dbReference type="AlphaFoldDB" id="A0AAU9VZZ8"/>